<proteinExistence type="predicted"/>
<dbReference type="AlphaFoldDB" id="A0AA88KBV4"/>
<evidence type="ECO:0000313" key="4">
    <source>
        <dbReference type="Proteomes" id="UP000816034"/>
    </source>
</evidence>
<dbReference type="GO" id="GO:0038023">
    <property type="term" value="F:signaling receptor activity"/>
    <property type="evidence" value="ECO:0007669"/>
    <property type="project" value="InterPro"/>
</dbReference>
<gene>
    <name evidence="3" type="ORF">C9374_013177</name>
</gene>
<reference evidence="3 4" key="1">
    <citation type="journal article" date="2018" name="BMC Genomics">
        <title>The genome of Naegleria lovaniensis, the basis for a comparative approach to unravel pathogenicity factors of the human pathogenic amoeba N. fowleri.</title>
        <authorList>
            <person name="Liechti N."/>
            <person name="Schurch N."/>
            <person name="Bruggmann R."/>
            <person name="Wittwer M."/>
        </authorList>
    </citation>
    <scope>NUCLEOTIDE SEQUENCE [LARGE SCALE GENOMIC DNA]</scope>
    <source>
        <strain evidence="3 4">ATCC 30569</strain>
    </source>
</reference>
<feature type="transmembrane region" description="Helical" evidence="2">
    <location>
        <begin position="634"/>
        <end position="661"/>
    </location>
</feature>
<feature type="transmembrane region" description="Helical" evidence="2">
    <location>
        <begin position="225"/>
        <end position="242"/>
    </location>
</feature>
<name>A0AA88KBV4_NAELO</name>
<feature type="transmembrane region" description="Helical" evidence="2">
    <location>
        <begin position="171"/>
        <end position="191"/>
    </location>
</feature>
<keyword evidence="2" id="KW-0812">Transmembrane</keyword>
<feature type="transmembrane region" description="Helical" evidence="2">
    <location>
        <begin position="526"/>
        <end position="545"/>
    </location>
</feature>
<feature type="transmembrane region" description="Helical" evidence="2">
    <location>
        <begin position="348"/>
        <end position="367"/>
    </location>
</feature>
<feature type="compositionally biased region" description="Low complexity" evidence="1">
    <location>
        <begin position="28"/>
        <end position="50"/>
    </location>
</feature>
<dbReference type="Proteomes" id="UP000816034">
    <property type="component" value="Unassembled WGS sequence"/>
</dbReference>
<evidence type="ECO:0000256" key="1">
    <source>
        <dbReference type="SAM" id="MobiDB-lite"/>
    </source>
</evidence>
<feature type="transmembrane region" description="Helical" evidence="2">
    <location>
        <begin position="254"/>
        <end position="273"/>
    </location>
</feature>
<dbReference type="GeneID" id="68105630"/>
<feature type="region of interest" description="Disordered" evidence="1">
    <location>
        <begin position="26"/>
        <end position="54"/>
    </location>
</feature>
<feature type="transmembrane region" description="Helical" evidence="2">
    <location>
        <begin position="572"/>
        <end position="594"/>
    </location>
</feature>
<comment type="caution">
    <text evidence="3">The sequence shown here is derived from an EMBL/GenBank/DDBJ whole genome shotgun (WGS) entry which is preliminary data.</text>
</comment>
<sequence>MPKESELTPWLQHVEEEEEMKLVADLSQQQQNQQQQMLPDTTTTETQNTTRGNSQFKHQPFYYTAAAATTTTENTSAHMDHNYEPSSSYQQYQEMDHHDITFHQKQIGHDRQFIDDDEILDYRVKDYIRQRKKRKEKFNMCCVCFPKCVKSRNAISCDPRIGMVDLSNENVFFRFVVWALFARLYFEAIYLTKVFLIFSDERMDAIILKCDFREMLFGGFSTFKAVYTVLALSGMFWSVSFLNSVTSLNFKKRLPALIFIAIAVAIDVSLNAWSISCYKTNLFDIVPNVKPYPFLSPGETQFRLMNASAILASQSQFFQFLNESARTMKHNIQTSQFNFVEAYLVVEWILAFLLIFLLAVPFIAAIVHHATGRKHLQYFSFYELRLKRFYGYVRNLFSNTKRQRNRKHFFSESGSYSSSLTATRSSLSTSLEVDDIENEINEKIEAYWRESDKKLIVKFFVVYWMKIRYSLSALRIRIKKKLQSMKGGFSSFFFPSRLIIGLSSSVLIVVLILTTFAALSLHVGYSAFNILFIISVLLFCFPQIIDFEKFDTCQTGVSSALMRVVDLIEVNFFIAEILTFIVIVVIIILILRNYKRHIQSYRKGKLPFNLSSYSIINASNYPGLQSAHFALATVVYFAIIYIVLIIIGLIIFMLSVLGQAIGPMIEAFFKSFFVVENLPLILNIFTFLGTKITTVVLAIILKLVFLRKKGTWLIHNALFSVFDVLFITVNYVFGFIVAGIISTLKTVIFALLNYVRMDQPHNPGFNSYAGLLKLDAHHSDPIINVFIDMLKKKARKKELLIEHKIRENPNITMDQLTQETTSVNKTPKLKNYLKLIALLSKNHQLAHERKSMTSEYFDEEEYEKKRHKYLNSYLNNTSK</sequence>
<keyword evidence="4" id="KW-1185">Reference proteome</keyword>
<feature type="transmembrane region" description="Helical" evidence="2">
    <location>
        <begin position="498"/>
        <end position="519"/>
    </location>
</feature>
<keyword evidence="2" id="KW-1133">Transmembrane helix</keyword>
<dbReference type="EMBL" id="PYSW02000067">
    <property type="protein sequence ID" value="KAG2372813.1"/>
    <property type="molecule type" value="Genomic_DNA"/>
</dbReference>
<feature type="transmembrane region" description="Helical" evidence="2">
    <location>
        <begin position="681"/>
        <end position="705"/>
    </location>
</feature>
<protein>
    <submittedName>
        <fullName evidence="3">Uncharacterized protein</fullName>
    </submittedName>
</protein>
<evidence type="ECO:0000256" key="2">
    <source>
        <dbReference type="SAM" id="Phobius"/>
    </source>
</evidence>
<dbReference type="RefSeq" id="XP_044541988.1">
    <property type="nucleotide sequence ID" value="XM_044689024.1"/>
</dbReference>
<evidence type="ECO:0000313" key="3">
    <source>
        <dbReference type="EMBL" id="KAG2372813.1"/>
    </source>
</evidence>
<accession>A0AA88KBV4</accession>
<keyword evidence="2" id="KW-0472">Membrane</keyword>
<organism evidence="3 4">
    <name type="scientific">Naegleria lovaniensis</name>
    <name type="common">Amoeba</name>
    <dbReference type="NCBI Taxonomy" id="51637"/>
    <lineage>
        <taxon>Eukaryota</taxon>
        <taxon>Discoba</taxon>
        <taxon>Heterolobosea</taxon>
        <taxon>Tetramitia</taxon>
        <taxon>Eutetramitia</taxon>
        <taxon>Vahlkampfiidae</taxon>
        <taxon>Naegleria</taxon>
    </lineage>
</organism>